<evidence type="ECO:0008006" key="11">
    <source>
        <dbReference type="Google" id="ProtNLM"/>
    </source>
</evidence>
<dbReference type="InterPro" id="IPR013791">
    <property type="entry name" value="RNA3'-term_phos_cycl_insert"/>
</dbReference>
<dbReference type="EMBL" id="WUAV01000002">
    <property type="protein sequence ID" value="KAF1766450.1"/>
    <property type="molecule type" value="Genomic_DNA"/>
</dbReference>
<dbReference type="InterPro" id="IPR009072">
    <property type="entry name" value="Histone-fold"/>
</dbReference>
<dbReference type="InterPro" id="IPR007125">
    <property type="entry name" value="H2A/H2B/H3"/>
</dbReference>
<feature type="domain" description="RNA 3'-terminal phosphate cyclase insert" evidence="8">
    <location>
        <begin position="182"/>
        <end position="286"/>
    </location>
</feature>
<keyword evidence="5" id="KW-0539">Nucleus</keyword>
<dbReference type="Pfam" id="PF05189">
    <property type="entry name" value="RTC_insert"/>
    <property type="match status" value="1"/>
</dbReference>
<comment type="caution">
    <text evidence="9">The sequence shown here is derived from an EMBL/GenBank/DDBJ whole genome shotgun (WGS) entry which is preliminary data.</text>
</comment>
<dbReference type="SMART" id="SM00428">
    <property type="entry name" value="H3"/>
    <property type="match status" value="1"/>
</dbReference>
<dbReference type="Pfam" id="PF00125">
    <property type="entry name" value="Histone"/>
    <property type="match status" value="1"/>
</dbReference>
<dbReference type="PROSITE" id="PS01287">
    <property type="entry name" value="RTC"/>
    <property type="match status" value="1"/>
</dbReference>
<evidence type="ECO:0000313" key="9">
    <source>
        <dbReference type="EMBL" id="KAF1766450.1"/>
    </source>
</evidence>
<dbReference type="NCBIfam" id="TIGR03400">
    <property type="entry name" value="18S_RNA_Rcl1p"/>
    <property type="match status" value="1"/>
</dbReference>
<sequence length="640" mass="71760">MSGETLEFSGCNFFRIRLAYSILSGRPIRIVNIRKNDDRPGIRDFEAKLIGLLEKVTNGTKVEISRTGTQVTFRPGMITGGIVNVDCGTDRCISYFLEPLILLSPFCKLAMTIKLKGVTNAPGELSVDGMKASWLKVYNKFVLNDEKLDIKIQCRGLKPEGGGVVIFTAPIVKTLRPVKRQQVGKVCKIRGQAYVSKVTPSLAYRMIDAAKKAMHGYIADVFIAVDQRKGDAGGASPGYGLFLTAETTEGVVYQAEAISRPKGEPGNPILPEDIGIEAGHSLLQQIYMGGALDSSAQVLASTFMTLCPKDVSHFLYGPLPMYSVHTLRHLKQFFEIEFKMEDYRKVQKEDEADLRTGSLDKAMITAVGMSLVWRLLRDEIEAGSIEIDTLNADPDELKDIQTLFPKIFANEFVSPAIEHESTLENSTTLISYESTMQSTADHHVLPYLTESFEQFETLGEIETIGTTENEDSDCEIIYSGPALFLPLAMPKTELFDKDYGISEQEKSEESERLKAAKQYRKALLSGKTKTALLQKKRKQKRQSKIYREIVYEKMSTKFAIPPEDFRDVVDEIMKEEFPDHQIETGAIMALQHESEMMLTKMMCLASHLADYADRETLRKKDIDFLKFLMSKNMEGCSFAM</sequence>
<reference evidence="9 10" key="1">
    <citation type="submission" date="2019-12" db="EMBL/GenBank/DDBJ databases">
        <title>Chromosome-level assembly of the Caenorhabditis remanei genome.</title>
        <authorList>
            <person name="Teterina A.A."/>
            <person name="Willis J.H."/>
            <person name="Phillips P.C."/>
        </authorList>
    </citation>
    <scope>NUCLEOTIDE SEQUENCE [LARGE SCALE GENOMIC DNA]</scope>
    <source>
        <strain evidence="9 10">PX506</strain>
        <tissue evidence="9">Whole organism</tissue>
    </source>
</reference>
<dbReference type="CTD" id="9811047"/>
<dbReference type="InterPro" id="IPR000164">
    <property type="entry name" value="Histone_H3/CENP-A"/>
</dbReference>
<dbReference type="InterPro" id="IPR037136">
    <property type="entry name" value="RNA3'_phos_cyclase_dom_sf"/>
</dbReference>
<dbReference type="GO" id="GO:0046982">
    <property type="term" value="F:protein heterodimerization activity"/>
    <property type="evidence" value="ECO:0007669"/>
    <property type="project" value="InterPro"/>
</dbReference>
<dbReference type="CDD" id="cd00875">
    <property type="entry name" value="RNA_Cyclase_Class_I"/>
    <property type="match status" value="1"/>
</dbReference>
<dbReference type="Gene3D" id="3.65.10.20">
    <property type="entry name" value="RNA 3'-terminal phosphate cyclase domain"/>
    <property type="match status" value="1"/>
</dbReference>
<organism evidence="9 10">
    <name type="scientific">Caenorhabditis remanei</name>
    <name type="common">Caenorhabditis vulgaris</name>
    <dbReference type="NCBI Taxonomy" id="31234"/>
    <lineage>
        <taxon>Eukaryota</taxon>
        <taxon>Metazoa</taxon>
        <taxon>Ecdysozoa</taxon>
        <taxon>Nematoda</taxon>
        <taxon>Chromadorea</taxon>
        <taxon>Rhabditida</taxon>
        <taxon>Rhabditina</taxon>
        <taxon>Rhabditomorpha</taxon>
        <taxon>Rhabditoidea</taxon>
        <taxon>Rhabditidae</taxon>
        <taxon>Peloderinae</taxon>
        <taxon>Caenorhabditis</taxon>
    </lineage>
</organism>
<evidence type="ECO:0000313" key="10">
    <source>
        <dbReference type="Proteomes" id="UP000483820"/>
    </source>
</evidence>
<dbReference type="Gene3D" id="3.30.360.20">
    <property type="entry name" value="RNA 3'-terminal phosphate cyclase, insert domain"/>
    <property type="match status" value="1"/>
</dbReference>
<dbReference type="InterPro" id="IPR036553">
    <property type="entry name" value="RPTC_insert"/>
</dbReference>
<dbReference type="PANTHER" id="PTHR11096">
    <property type="entry name" value="RNA 3' TERMINAL PHOSPHATE CYCLASE"/>
    <property type="match status" value="1"/>
</dbReference>
<dbReference type="InterPro" id="IPR016443">
    <property type="entry name" value="RNA3'_term_phos_cyc_type_2"/>
</dbReference>
<dbReference type="Pfam" id="PF01137">
    <property type="entry name" value="RTC"/>
    <property type="match status" value="1"/>
</dbReference>
<dbReference type="InterPro" id="IPR023797">
    <property type="entry name" value="RNA3'_phos_cyclase_dom"/>
</dbReference>
<evidence type="ECO:0000259" key="6">
    <source>
        <dbReference type="Pfam" id="PF00125"/>
    </source>
</evidence>
<evidence type="ECO:0000256" key="1">
    <source>
        <dbReference type="ARBA" id="ARBA00004604"/>
    </source>
</evidence>
<dbReference type="GeneID" id="9811047"/>
<dbReference type="PANTHER" id="PTHR11096:SF1">
    <property type="entry name" value="RNA 3'-TERMINAL PHOSPHATE CYCLASE-LIKE PROTEIN"/>
    <property type="match status" value="1"/>
</dbReference>
<dbReference type="InterPro" id="IPR000228">
    <property type="entry name" value="RNA3'_term_phos_cyc"/>
</dbReference>
<dbReference type="GO" id="GO:0000786">
    <property type="term" value="C:nucleosome"/>
    <property type="evidence" value="ECO:0007669"/>
    <property type="project" value="InterPro"/>
</dbReference>
<evidence type="ECO:0000256" key="3">
    <source>
        <dbReference type="ARBA" id="ARBA00010343"/>
    </source>
</evidence>
<dbReference type="GO" id="GO:0003677">
    <property type="term" value="F:DNA binding"/>
    <property type="evidence" value="ECO:0007669"/>
    <property type="project" value="InterPro"/>
</dbReference>
<gene>
    <name evidence="9" type="ORF">GCK72_006407</name>
</gene>
<protein>
    <recommendedName>
        <fullName evidence="11">Histone H2A/H2B/H3 domain-containing protein</fullName>
    </recommendedName>
</protein>
<accession>A0A6A5HF11</accession>
<dbReference type="FunFam" id="3.30.360.20:FF:000004">
    <property type="entry name" value="18S rRNA biogenesis protein"/>
    <property type="match status" value="1"/>
</dbReference>
<dbReference type="RefSeq" id="XP_003113770.2">
    <property type="nucleotide sequence ID" value="XM_003113722.2"/>
</dbReference>
<dbReference type="SUPFAM" id="SSF55205">
    <property type="entry name" value="EPT/RTPC-like"/>
    <property type="match status" value="1"/>
</dbReference>
<dbReference type="Proteomes" id="UP000483820">
    <property type="component" value="Chromosome II"/>
</dbReference>
<evidence type="ECO:0000259" key="7">
    <source>
        <dbReference type="Pfam" id="PF01137"/>
    </source>
</evidence>
<evidence type="ECO:0000259" key="8">
    <source>
        <dbReference type="Pfam" id="PF05189"/>
    </source>
</evidence>
<evidence type="ECO:0000256" key="5">
    <source>
        <dbReference type="ARBA" id="ARBA00023242"/>
    </source>
</evidence>
<dbReference type="GO" id="GO:0004521">
    <property type="term" value="F:RNA endonuclease activity"/>
    <property type="evidence" value="ECO:0007669"/>
    <property type="project" value="TreeGrafter"/>
</dbReference>
<dbReference type="Gene3D" id="1.10.20.10">
    <property type="entry name" value="Histone, subunit A"/>
    <property type="match status" value="1"/>
</dbReference>
<dbReference type="AlphaFoldDB" id="A0A6A5HF11"/>
<feature type="domain" description="Core Histone H2A/H2B/H3" evidence="6">
    <location>
        <begin position="543"/>
        <end position="623"/>
    </location>
</feature>
<feature type="domain" description="RNA 3'-terminal phosphate cyclase" evidence="7">
    <location>
        <begin position="7"/>
        <end position="340"/>
    </location>
</feature>
<dbReference type="GO" id="GO:0005730">
    <property type="term" value="C:nucleolus"/>
    <property type="evidence" value="ECO:0007669"/>
    <property type="project" value="UniProtKB-SubCell"/>
</dbReference>
<comment type="subcellular location">
    <subcellularLocation>
        <location evidence="1">Nucleus</location>
        <location evidence="1">Nucleolus</location>
    </subcellularLocation>
</comment>
<dbReference type="GO" id="GO:0030527">
    <property type="term" value="F:structural constituent of chromatin"/>
    <property type="evidence" value="ECO:0007669"/>
    <property type="project" value="InterPro"/>
</dbReference>
<proteinExistence type="inferred from homology"/>
<comment type="similarity">
    <text evidence="2">Belongs to the RNA 3'-terminal cyclase family. Type 2 subfamily.</text>
</comment>
<dbReference type="SUPFAM" id="SSF47113">
    <property type="entry name" value="Histone-fold"/>
    <property type="match status" value="1"/>
</dbReference>
<evidence type="ECO:0000256" key="4">
    <source>
        <dbReference type="ARBA" id="ARBA00022517"/>
    </source>
</evidence>
<dbReference type="InterPro" id="IPR020719">
    <property type="entry name" value="RNA3'_term_phos_cycl-like_CS"/>
</dbReference>
<keyword evidence="4" id="KW-0690">Ribosome biogenesis</keyword>
<evidence type="ECO:0000256" key="2">
    <source>
        <dbReference type="ARBA" id="ARBA00007089"/>
    </source>
</evidence>
<dbReference type="KEGG" id="crq:GCK72_006407"/>
<comment type="similarity">
    <text evidence="3">Belongs to the histone H3 family.</text>
</comment>
<name>A0A6A5HF11_CAERE</name>
<dbReference type="InterPro" id="IPR013792">
    <property type="entry name" value="RNA3'P_cycl/enolpyr_Trfase_a/b"/>
</dbReference>
<dbReference type="GO" id="GO:0000479">
    <property type="term" value="P:endonucleolytic cleavage of tricistronic rRNA transcript (SSU-rRNA, 5.8S rRNA, LSU-rRNA)"/>
    <property type="evidence" value="ECO:0007669"/>
    <property type="project" value="TreeGrafter"/>
</dbReference>